<organism evidence="3 4">
    <name type="scientific">Frigoriglobus tundricola</name>
    <dbReference type="NCBI Taxonomy" id="2774151"/>
    <lineage>
        <taxon>Bacteria</taxon>
        <taxon>Pseudomonadati</taxon>
        <taxon>Planctomycetota</taxon>
        <taxon>Planctomycetia</taxon>
        <taxon>Gemmatales</taxon>
        <taxon>Gemmataceae</taxon>
        <taxon>Frigoriglobus</taxon>
    </lineage>
</organism>
<evidence type="ECO:0000256" key="1">
    <source>
        <dbReference type="ARBA" id="ARBA00007227"/>
    </source>
</evidence>
<dbReference type="CDD" id="cd00093">
    <property type="entry name" value="HTH_XRE"/>
    <property type="match status" value="1"/>
</dbReference>
<evidence type="ECO:0000313" key="4">
    <source>
        <dbReference type="Proteomes" id="UP000503447"/>
    </source>
</evidence>
<dbReference type="KEGG" id="ftj:FTUN_6347"/>
<evidence type="ECO:0000313" key="3">
    <source>
        <dbReference type="EMBL" id="QJW98752.1"/>
    </source>
</evidence>
<dbReference type="InterPro" id="IPR010982">
    <property type="entry name" value="Lambda_DNA-bd_dom_sf"/>
</dbReference>
<proteinExistence type="inferred from homology"/>
<dbReference type="SUPFAM" id="SSF47413">
    <property type="entry name" value="lambda repressor-like DNA-binding domains"/>
    <property type="match status" value="1"/>
</dbReference>
<protein>
    <recommendedName>
        <fullName evidence="2">HTH cro/C1-type domain-containing protein</fullName>
    </recommendedName>
</protein>
<dbReference type="PANTHER" id="PTHR43236">
    <property type="entry name" value="ANTITOXIN HIGA1"/>
    <property type="match status" value="1"/>
</dbReference>
<sequence length="386" mass="43599">MNGTIGFQGERLREAREARGLTAAQFAEDMDLTKQMVSFYERGKNTPAPETFRAICELLRFPEQFFLRPPTVPPTAAVFYRSLKSATKRMRERAERMYGWFRQLTTLVSRFVELPALNLPGLSLPSDPGQITNEMVDEAATRVRRHWGLGDGVISNVVLLLENHGIIATRYMFGAEKLDAFSNWDETSGRPYVVLGADKASQVRSRFDAAHELAHVIFHRAVPKDLLRLKSAFNRIEEQAHRFARAFLLPVATFGDEYVSPSIDALLELKQKWRVSLGVLIARSAELGMLTESQTRRMWITLNQRGWRKREPFDDDWKPESPVLVRRSVELLADSKVLSSTALSKALALRLEDIEAIVGMAVGTLRDDSAEPIGEPQPHLLLPKDG</sequence>
<accession>A0A6M5Z0M3</accession>
<dbReference type="EMBL" id="CP053452">
    <property type="protein sequence ID" value="QJW98752.1"/>
    <property type="molecule type" value="Genomic_DNA"/>
</dbReference>
<dbReference type="Pfam" id="PF06114">
    <property type="entry name" value="Peptidase_M78"/>
    <property type="match status" value="1"/>
</dbReference>
<dbReference type="Proteomes" id="UP000503447">
    <property type="component" value="Chromosome"/>
</dbReference>
<dbReference type="Gene3D" id="1.10.260.40">
    <property type="entry name" value="lambda repressor-like DNA-binding domains"/>
    <property type="match status" value="1"/>
</dbReference>
<dbReference type="InterPro" id="IPR010359">
    <property type="entry name" value="IrrE_HExxH"/>
</dbReference>
<dbReference type="RefSeq" id="WP_171473857.1">
    <property type="nucleotide sequence ID" value="NZ_CP053452.2"/>
</dbReference>
<dbReference type="Pfam" id="PF01381">
    <property type="entry name" value="HTH_3"/>
    <property type="match status" value="1"/>
</dbReference>
<dbReference type="InterPro" id="IPR052345">
    <property type="entry name" value="Rad_response_metalloprotease"/>
</dbReference>
<dbReference type="PANTHER" id="PTHR43236:SF1">
    <property type="entry name" value="BLL7220 PROTEIN"/>
    <property type="match status" value="1"/>
</dbReference>
<feature type="domain" description="HTH cro/C1-type" evidence="2">
    <location>
        <begin position="12"/>
        <end position="66"/>
    </location>
</feature>
<evidence type="ECO:0000259" key="2">
    <source>
        <dbReference type="PROSITE" id="PS50943"/>
    </source>
</evidence>
<dbReference type="InterPro" id="IPR001387">
    <property type="entry name" value="Cro/C1-type_HTH"/>
</dbReference>
<keyword evidence="4" id="KW-1185">Reference proteome</keyword>
<dbReference type="GO" id="GO:0003677">
    <property type="term" value="F:DNA binding"/>
    <property type="evidence" value="ECO:0007669"/>
    <property type="project" value="InterPro"/>
</dbReference>
<reference evidence="4" key="1">
    <citation type="submission" date="2020-05" db="EMBL/GenBank/DDBJ databases">
        <title>Frigoriglobus tundricola gen. nov., sp. nov., a psychrotolerant cellulolytic planctomycete of the family Gemmataceae with two divergent copies of 16S rRNA gene.</title>
        <authorList>
            <person name="Kulichevskaya I.S."/>
            <person name="Ivanova A.A."/>
            <person name="Naumoff D.G."/>
            <person name="Beletsky A.V."/>
            <person name="Rijpstra W.I.C."/>
            <person name="Sinninghe Damste J.S."/>
            <person name="Mardanov A.V."/>
            <person name="Ravin N.V."/>
            <person name="Dedysh S.N."/>
        </authorList>
    </citation>
    <scope>NUCLEOTIDE SEQUENCE [LARGE SCALE GENOMIC DNA]</scope>
    <source>
        <strain evidence="4">PL17</strain>
    </source>
</reference>
<dbReference type="SMART" id="SM00530">
    <property type="entry name" value="HTH_XRE"/>
    <property type="match status" value="1"/>
</dbReference>
<dbReference type="PROSITE" id="PS50943">
    <property type="entry name" value="HTH_CROC1"/>
    <property type="match status" value="1"/>
</dbReference>
<comment type="similarity">
    <text evidence="1">Belongs to the short-chain fatty acyl-CoA assimilation regulator (ScfR) family.</text>
</comment>
<gene>
    <name evidence="3" type="ORF">FTUN_6347</name>
</gene>
<dbReference type="Gene3D" id="1.10.10.2910">
    <property type="match status" value="1"/>
</dbReference>
<dbReference type="AlphaFoldDB" id="A0A6M5Z0M3"/>
<name>A0A6M5Z0M3_9BACT</name>